<dbReference type="OrthoDB" id="199913at2759"/>
<dbReference type="EMBL" id="HACA01033570">
    <property type="protein sequence ID" value="CDW50931.1"/>
    <property type="molecule type" value="Transcribed_RNA"/>
</dbReference>
<organism evidence="1">
    <name type="scientific">Lepeophtheirus salmonis</name>
    <name type="common">Salmon louse</name>
    <name type="synonym">Caligus salmonis</name>
    <dbReference type="NCBI Taxonomy" id="72036"/>
    <lineage>
        <taxon>Eukaryota</taxon>
        <taxon>Metazoa</taxon>
        <taxon>Ecdysozoa</taxon>
        <taxon>Arthropoda</taxon>
        <taxon>Crustacea</taxon>
        <taxon>Multicrustacea</taxon>
        <taxon>Hexanauplia</taxon>
        <taxon>Copepoda</taxon>
        <taxon>Siphonostomatoida</taxon>
        <taxon>Caligidae</taxon>
        <taxon>Lepeophtheirus</taxon>
    </lineage>
</organism>
<dbReference type="AlphaFoldDB" id="A0A0K2VLM9"/>
<sequence length="138" mass="15750">GLLYFTTRDEAQYCGNQLKTSIRVVFESQQNWFGKLHNHNLEIFFFSPSGESEQFAIASGFSESGSYSKVFTLDAKIAVDDISLKYTVEKFHSPWSASERLKIEDLTITNDNNSSSYWQLRAPDKYILSGTTEKLVKI</sequence>
<reference evidence="1" key="1">
    <citation type="submission" date="2014-05" db="EMBL/GenBank/DDBJ databases">
        <authorList>
            <person name="Chronopoulou M."/>
        </authorList>
    </citation>
    <scope>NUCLEOTIDE SEQUENCE</scope>
    <source>
        <tissue evidence="1">Whole organism</tissue>
    </source>
</reference>
<name>A0A0K2VLM9_LEPSM</name>
<accession>A0A0K2VLM9</accession>
<protein>
    <submittedName>
        <fullName evidence="1">Uncharacterized protein</fullName>
    </submittedName>
</protein>
<evidence type="ECO:0000313" key="1">
    <source>
        <dbReference type="EMBL" id="CDW50931.1"/>
    </source>
</evidence>
<proteinExistence type="predicted"/>
<feature type="non-terminal residue" evidence="1">
    <location>
        <position position="1"/>
    </location>
</feature>